<evidence type="ECO:0000313" key="1">
    <source>
        <dbReference type="EMBL" id="DAE12493.1"/>
    </source>
</evidence>
<protein>
    <submittedName>
        <fullName evidence="1">Uncharacterized protein</fullName>
    </submittedName>
</protein>
<sequence length="42" mass="5201">MFIYLLFSKDNSVTYYYIKFNEIFLQFNVLLSRRSNGRRLDD</sequence>
<organism evidence="1">
    <name type="scientific">Podoviridae sp. ct3k57</name>
    <dbReference type="NCBI Taxonomy" id="2825217"/>
    <lineage>
        <taxon>Viruses</taxon>
        <taxon>Duplodnaviria</taxon>
        <taxon>Heunggongvirae</taxon>
        <taxon>Uroviricota</taxon>
        <taxon>Caudoviricetes</taxon>
    </lineage>
</organism>
<proteinExistence type="predicted"/>
<reference evidence="1" key="1">
    <citation type="journal article" date="2021" name="Proc. Natl. Acad. Sci. U.S.A.">
        <title>A Catalog of Tens of Thousands of Viruses from Human Metagenomes Reveals Hidden Associations with Chronic Diseases.</title>
        <authorList>
            <person name="Tisza M.J."/>
            <person name="Buck C.B."/>
        </authorList>
    </citation>
    <scope>NUCLEOTIDE SEQUENCE</scope>
    <source>
        <strain evidence="1">Ct3k57</strain>
    </source>
</reference>
<name>A0A8S5Q1F5_9CAUD</name>
<dbReference type="EMBL" id="BK015553">
    <property type="protein sequence ID" value="DAE12493.1"/>
    <property type="molecule type" value="Genomic_DNA"/>
</dbReference>
<accession>A0A8S5Q1F5</accession>